<comment type="caution">
    <text evidence="2">The sequence shown here is derived from an EMBL/GenBank/DDBJ whole genome shotgun (WGS) entry which is preliminary data.</text>
</comment>
<evidence type="ECO:0000256" key="1">
    <source>
        <dbReference type="SAM" id="Phobius"/>
    </source>
</evidence>
<protein>
    <submittedName>
        <fullName evidence="2">Uncharacterized protein</fullName>
    </submittedName>
</protein>
<evidence type="ECO:0000313" key="3">
    <source>
        <dbReference type="Proteomes" id="UP000759298"/>
    </source>
</evidence>
<gene>
    <name evidence="2" type="ORF">KYN89_03185</name>
</gene>
<name>A0ABS7PAM4_9SPHN</name>
<proteinExistence type="predicted"/>
<keyword evidence="1" id="KW-0472">Membrane</keyword>
<feature type="transmembrane region" description="Helical" evidence="1">
    <location>
        <begin position="74"/>
        <end position="95"/>
    </location>
</feature>
<keyword evidence="1" id="KW-1133">Transmembrane helix</keyword>
<feature type="transmembrane region" description="Helical" evidence="1">
    <location>
        <begin position="115"/>
        <end position="134"/>
    </location>
</feature>
<organism evidence="2 3">
    <name type="scientific">Alteriqipengyuania abyssalis</name>
    <dbReference type="NCBI Taxonomy" id="2860200"/>
    <lineage>
        <taxon>Bacteria</taxon>
        <taxon>Pseudomonadati</taxon>
        <taxon>Pseudomonadota</taxon>
        <taxon>Alphaproteobacteria</taxon>
        <taxon>Sphingomonadales</taxon>
        <taxon>Erythrobacteraceae</taxon>
        <taxon>Alteriqipengyuania</taxon>
    </lineage>
</organism>
<sequence length="137" mass="15376">MRKLNLRPAHDTRQDAGVETLPMGWRDERGRSISRYQDQEWAIARMGGFVSGMACLAAIFVFERLTGLGIFRLPFWALMLFVMLPMAVLAFIGGVRLERLFGVHDIRKASRLAKVGFMLFGSVVAALSLLVIFVSKD</sequence>
<dbReference type="RefSeq" id="WP_222823763.1">
    <property type="nucleotide sequence ID" value="NZ_JAHWXP010000001.1"/>
</dbReference>
<keyword evidence="3" id="KW-1185">Reference proteome</keyword>
<reference evidence="2 3" key="1">
    <citation type="submission" date="2021-07" db="EMBL/GenBank/DDBJ databases">
        <title>Alteriqipengyuania abyssalis NZ-12B nov, sp.nov isolated from deep sea sponge in pacific ocean.</title>
        <authorList>
            <person name="Tareen S."/>
            <person name="Wink J."/>
        </authorList>
    </citation>
    <scope>NUCLEOTIDE SEQUENCE [LARGE SCALE GENOMIC DNA]</scope>
    <source>
        <strain evidence="2 3">NZ-12B</strain>
    </source>
</reference>
<dbReference type="EMBL" id="JAHWXP010000001">
    <property type="protein sequence ID" value="MBY8336041.1"/>
    <property type="molecule type" value="Genomic_DNA"/>
</dbReference>
<keyword evidence="1" id="KW-0812">Transmembrane</keyword>
<evidence type="ECO:0000313" key="2">
    <source>
        <dbReference type="EMBL" id="MBY8336041.1"/>
    </source>
</evidence>
<accession>A0ABS7PAM4</accession>
<feature type="transmembrane region" description="Helical" evidence="1">
    <location>
        <begin position="41"/>
        <end position="62"/>
    </location>
</feature>
<dbReference type="Proteomes" id="UP000759298">
    <property type="component" value="Unassembled WGS sequence"/>
</dbReference>